<dbReference type="AlphaFoldDB" id="A0A921FNE8"/>
<gene>
    <name evidence="1" type="ORF">K8V32_10985</name>
</gene>
<evidence type="ECO:0000313" key="2">
    <source>
        <dbReference type="Proteomes" id="UP000703315"/>
    </source>
</evidence>
<protein>
    <submittedName>
        <fullName evidence="1">Uncharacterized protein</fullName>
    </submittedName>
</protein>
<accession>A0A921FNE8</accession>
<reference evidence="1" key="1">
    <citation type="journal article" date="2021" name="PeerJ">
        <title>Extensive microbial diversity within the chicken gut microbiome revealed by metagenomics and culture.</title>
        <authorList>
            <person name="Gilroy R."/>
            <person name="Ravi A."/>
            <person name="Getino M."/>
            <person name="Pursley I."/>
            <person name="Horton D.L."/>
            <person name="Alikhan N.F."/>
            <person name="Baker D."/>
            <person name="Gharbi K."/>
            <person name="Hall N."/>
            <person name="Watson M."/>
            <person name="Adriaenssens E.M."/>
            <person name="Foster-Nyarko E."/>
            <person name="Jarju S."/>
            <person name="Secka A."/>
            <person name="Antonio M."/>
            <person name="Oren A."/>
            <person name="Chaudhuri R.R."/>
            <person name="La Ragione R."/>
            <person name="Hildebrand F."/>
            <person name="Pallen M.J."/>
        </authorList>
    </citation>
    <scope>NUCLEOTIDE SEQUENCE</scope>
    <source>
        <strain evidence="1">ChiHjej13B12-14962</strain>
    </source>
</reference>
<proteinExistence type="predicted"/>
<comment type="caution">
    <text evidence="1">The sequence shown here is derived from an EMBL/GenBank/DDBJ whole genome shotgun (WGS) entry which is preliminary data.</text>
</comment>
<sequence length="159" mass="17167">MGIIKEWRFKRSLHEHVEPVSLRWSTAEGAAVSTVTGGTMNKLPNATNQLDTLPPTPDLPHSPNFVVHPNGEAVIVPNGAMGPHPVNTGKGFQFQGGSGGHGLANNTTSVRIMDPVLDGKYPKPNGYVSYSNKADQAVNPYTGQTISKKDPMWHIEFDP</sequence>
<dbReference type="Proteomes" id="UP000703315">
    <property type="component" value="Unassembled WGS sequence"/>
</dbReference>
<reference evidence="1" key="2">
    <citation type="submission" date="2021-09" db="EMBL/GenBank/DDBJ databases">
        <authorList>
            <person name="Gilroy R."/>
        </authorList>
    </citation>
    <scope>NUCLEOTIDE SEQUENCE</scope>
    <source>
        <strain evidence="1">ChiHjej13B12-14962</strain>
    </source>
</reference>
<evidence type="ECO:0000313" key="1">
    <source>
        <dbReference type="EMBL" id="HJF15304.1"/>
    </source>
</evidence>
<organism evidence="1 2">
    <name type="scientific">Enteractinococcus helveticum</name>
    <dbReference type="NCBI Taxonomy" id="1837282"/>
    <lineage>
        <taxon>Bacteria</taxon>
        <taxon>Bacillati</taxon>
        <taxon>Actinomycetota</taxon>
        <taxon>Actinomycetes</taxon>
        <taxon>Micrococcales</taxon>
        <taxon>Micrococcaceae</taxon>
    </lineage>
</organism>
<name>A0A921FNE8_9MICC</name>
<dbReference type="EMBL" id="DYXC01000124">
    <property type="protein sequence ID" value="HJF15304.1"/>
    <property type="molecule type" value="Genomic_DNA"/>
</dbReference>
<dbReference type="RefSeq" id="WP_303907185.1">
    <property type="nucleotide sequence ID" value="NZ_DYXC01000124.1"/>
</dbReference>